<keyword evidence="3" id="KW-1185">Reference proteome</keyword>
<evidence type="ECO:0000313" key="2">
    <source>
        <dbReference type="EnsemblMetazoa" id="XP_016971470.1"/>
    </source>
</evidence>
<reference evidence="4" key="2">
    <citation type="submission" date="2025-04" db="UniProtKB">
        <authorList>
            <consortium name="RefSeq"/>
        </authorList>
    </citation>
    <scope>IDENTIFICATION</scope>
</reference>
<dbReference type="EnsemblMetazoa" id="XM_017115981.2">
    <property type="protein sequence ID" value="XP_016971470.1"/>
    <property type="gene ID" value="LOC108039068"/>
</dbReference>
<dbReference type="Pfam" id="PF13679">
    <property type="entry name" value="Methyltransf_32"/>
    <property type="match status" value="1"/>
</dbReference>
<protein>
    <submittedName>
        <fullName evidence="4">Protein RRNAD1 isoform X1</fullName>
    </submittedName>
</protein>
<dbReference type="AlphaFoldDB" id="A0A6P4E0J3"/>
<reference evidence="3" key="1">
    <citation type="journal article" date="2021" name="Elife">
        <title>Highly contiguous assemblies of 101 drosophilid genomes.</title>
        <authorList>
            <person name="Kim B.Y."/>
            <person name="Wang J.R."/>
            <person name="Miller D.E."/>
            <person name="Barmina O."/>
            <person name="Delaney E."/>
            <person name="Thompson A."/>
            <person name="Comeault A.A."/>
            <person name="Peede D."/>
            <person name="D'Agostino E.R."/>
            <person name="Pelaez J."/>
            <person name="Aguilar J.M."/>
            <person name="Haji D."/>
            <person name="Matsunaga T."/>
            <person name="Armstrong E.E."/>
            <person name="Zych M."/>
            <person name="Ogawa Y."/>
            <person name="Stamenkovic-Radak M."/>
            <person name="Jelic M."/>
            <person name="Veselinovic M.S."/>
            <person name="Tanaskovic M."/>
            <person name="Eric P."/>
            <person name="Gao J.J."/>
            <person name="Katoh T.K."/>
            <person name="Toda M.J."/>
            <person name="Watabe H."/>
            <person name="Watada M."/>
            <person name="Davis J.S."/>
            <person name="Moyle L.C."/>
            <person name="Manoli G."/>
            <person name="Bertolini E."/>
            <person name="Kostal V."/>
            <person name="Hawley R.S."/>
            <person name="Takahashi A."/>
            <person name="Jones C.D."/>
            <person name="Price D.K."/>
            <person name="Whiteman N."/>
            <person name="Kopp A."/>
            <person name="Matute D.R."/>
            <person name="Petrov D.A."/>
        </authorList>
    </citation>
    <scope>NUCLEOTIDE SEQUENCE [LARGE SCALE GENOMIC DNA]</scope>
</reference>
<proteinExistence type="predicted"/>
<dbReference type="InterPro" id="IPR052220">
    <property type="entry name" value="METTL25"/>
</dbReference>
<reference evidence="2" key="3">
    <citation type="submission" date="2025-05" db="UniProtKB">
        <authorList>
            <consortium name="EnsemblMetazoa"/>
        </authorList>
    </citation>
    <scope>IDENTIFICATION</scope>
</reference>
<dbReference type="InterPro" id="IPR025714">
    <property type="entry name" value="Methyltranfer_dom"/>
</dbReference>
<accession>A0A6P4E0J3</accession>
<evidence type="ECO:0000313" key="3">
    <source>
        <dbReference type="Proteomes" id="UP001652680"/>
    </source>
</evidence>
<dbReference type="GeneID" id="108039068"/>
<gene>
    <name evidence="4" type="primary">LOC108039068</name>
    <name evidence="2" type="synonym">108039068</name>
</gene>
<dbReference type="Proteomes" id="UP001652680">
    <property type="component" value="Unassembled WGS sequence"/>
</dbReference>
<evidence type="ECO:0000259" key="1">
    <source>
        <dbReference type="Pfam" id="PF13679"/>
    </source>
</evidence>
<dbReference type="OrthoDB" id="5875367at2759"/>
<dbReference type="RefSeq" id="XP_016971470.1">
    <property type="nucleotide sequence ID" value="XM_017115981.1"/>
</dbReference>
<organism evidence="4">
    <name type="scientific">Drosophila rhopaloa</name>
    <name type="common">Fruit fly</name>
    <dbReference type="NCBI Taxonomy" id="1041015"/>
    <lineage>
        <taxon>Eukaryota</taxon>
        <taxon>Metazoa</taxon>
        <taxon>Ecdysozoa</taxon>
        <taxon>Arthropoda</taxon>
        <taxon>Hexapoda</taxon>
        <taxon>Insecta</taxon>
        <taxon>Pterygota</taxon>
        <taxon>Neoptera</taxon>
        <taxon>Endopterygota</taxon>
        <taxon>Diptera</taxon>
        <taxon>Brachycera</taxon>
        <taxon>Muscomorpha</taxon>
        <taxon>Ephydroidea</taxon>
        <taxon>Drosophilidae</taxon>
        <taxon>Drosophila</taxon>
        <taxon>Sophophora</taxon>
    </lineage>
</organism>
<evidence type="ECO:0000313" key="4">
    <source>
        <dbReference type="RefSeq" id="XP_016971470.1"/>
    </source>
</evidence>
<sequence>MEVVREKLEQSLKNITKYKWLLDTYILDFYLDDHWSKLPKNWQNDLENISLENLAELLLDEGLDHQVKWPEELMDLQQELRKLCISRAPKNQPKDSFPCILLEHPKMKHMFLKRVKPKKQHEITRMAEICALSHRETPVDFIVDFGAGVGHLARILGYGYGLRVCCFEMQPDLNQQATEIDLKLEFMAEKHLPSDEIKHFRRPVHLTQRLESDTQPELFLSSIRNALELKTDQFRFGIIGLHPCGNLGPTLMRMFLGCPQARFLNFVGCCYQKMTTQVTHPREKVHGYPLSRFLQDKPEFQLSYEAREVSCHAMEVYRDRLRAGDYEYLRIHSLRAAAERIIVQQIPDLRHCALRNVKYSHGMTFHQYFQKAVQGTRFEALDSRLLSNQQTETDLANWQRIVSFYTLRLMMAPLVESIILYDRCLFLTENDCQVHIEAVFDPRLSPRNHITRAVKP</sequence>
<dbReference type="PANTHER" id="PTHR12496">
    <property type="entry name" value="CGI-41 METHYLTRANSFERASE"/>
    <property type="match status" value="1"/>
</dbReference>
<dbReference type="PANTHER" id="PTHR12496:SF2">
    <property type="entry name" value="METHYLTRANSFERASE-LIKE PROTEIN 25B"/>
    <property type="match status" value="1"/>
</dbReference>
<name>A0A6P4E0J3_DRORH</name>
<feature type="domain" description="Methyltransferase" evidence="1">
    <location>
        <begin position="118"/>
        <end position="277"/>
    </location>
</feature>